<accession>A0A1H2PNL7</accession>
<sequence>MQISTDADAGRRRARRARRRIGLLLIAAATAFVPPPAWSRSDATAPGAAARFVLCGAYCGLVDGTGARVTERVFEQLDDFKGSVAIYRRHGKYGAIDRAGQRIVKPTHDALWSPANGVLVAEDRQQGADAGADGPAAYTVFDERGKALLRFEGSFTVDAWAGHVYYRSRCNGDSACPTIFIDGQGKQIARFATFDGRDRDRLAVASLDGRTYGYVDATLRFVIPPRYTAAEPFIRDVAKVRTQAGPALIDRAGREVVKAGRYISLYPSALTPLITAFRADQPNCPVFVRPDGSALRMHSGVCAVDAEYVETLGYAFIRDEEGRKGIVDASGTVLIRPTYPWLRAVSDGYLVFGDDAQRPKRFGLVDRAGTVVLPLDTIRIKDYSAGCCAGPRDLRDALLGVTAEGATGLLGLDGRWRVPARYKAARELSANLVAMRDADDRYNFFTADGQPLPLVSDGEPSRWRGAARPTGFLFWRRERDGADKRLFNGMADMSGKVVIPAAYQTLADAGDGFIALTTAGAQPKIGFADATGQIIVEPQFTELVAPFRDGAAVVRDASGDVVLLGRNGKTITRFATAFPEFANLGGIDQVDQALDRCIDPDPTAEPEEKPVQRPAARKICGDPMLRRLSRATEKAWRSAQAGACLPDVFLAMRPAYDRAIADCNGNACLADAMHAFAREIADGTRQCAPSQRPGIEERPLTASLGASLSKRLIADAAARGDDLSDGDGQASISFHPMMLGRRHAILAVAATSGHNGPIWLLVRNRRGGWDPIFSGYAGYLRPLEVTGVVRNGLPVLRTQQHTSCCEHAVAYHAYDGSAYKLVRDCSQRYDADETPLLFCEDASGKEEQAP</sequence>
<evidence type="ECO:0000313" key="1">
    <source>
        <dbReference type="EMBL" id="SDV47785.1"/>
    </source>
</evidence>
<dbReference type="AlphaFoldDB" id="A0A1H2PNL7"/>
<protein>
    <submittedName>
        <fullName evidence="1">WG containing repeat-containing protein</fullName>
    </submittedName>
</protein>
<dbReference type="PANTHER" id="PTHR37841">
    <property type="entry name" value="GLR2918 PROTEIN"/>
    <property type="match status" value="1"/>
</dbReference>
<evidence type="ECO:0000313" key="2">
    <source>
        <dbReference type="Proteomes" id="UP000243719"/>
    </source>
</evidence>
<dbReference type="Proteomes" id="UP000243719">
    <property type="component" value="Unassembled WGS sequence"/>
</dbReference>
<proteinExistence type="predicted"/>
<dbReference type="Pfam" id="PF14903">
    <property type="entry name" value="WG_beta_rep"/>
    <property type="match status" value="2"/>
</dbReference>
<dbReference type="STRING" id="1770053.SAMN05216551_103295"/>
<keyword evidence="2" id="KW-1185">Reference proteome</keyword>
<dbReference type="InterPro" id="IPR032774">
    <property type="entry name" value="WG_beta_rep"/>
</dbReference>
<name>A0A1H2PNL7_9BURK</name>
<dbReference type="PANTHER" id="PTHR37841:SF1">
    <property type="entry name" value="DUF3298 DOMAIN-CONTAINING PROTEIN"/>
    <property type="match status" value="1"/>
</dbReference>
<dbReference type="EMBL" id="FNLO01000003">
    <property type="protein sequence ID" value="SDV47785.1"/>
    <property type="molecule type" value="Genomic_DNA"/>
</dbReference>
<reference evidence="2" key="1">
    <citation type="submission" date="2016-09" db="EMBL/GenBank/DDBJ databases">
        <authorList>
            <person name="Varghese N."/>
            <person name="Submissions S."/>
        </authorList>
    </citation>
    <scope>NUCLEOTIDE SEQUENCE [LARGE SCALE GENOMIC DNA]</scope>
    <source>
        <strain evidence="2">JS23</strain>
    </source>
</reference>
<gene>
    <name evidence="1" type="ORF">SAMN05216551_103295</name>
</gene>
<organism evidence="1 2">
    <name type="scientific">Chitinasiproducens palmae</name>
    <dbReference type="NCBI Taxonomy" id="1770053"/>
    <lineage>
        <taxon>Bacteria</taxon>
        <taxon>Pseudomonadati</taxon>
        <taxon>Pseudomonadota</taxon>
        <taxon>Betaproteobacteria</taxon>
        <taxon>Burkholderiales</taxon>
        <taxon>Burkholderiaceae</taxon>
        <taxon>Chitinasiproducens</taxon>
    </lineage>
</organism>
<dbReference type="RefSeq" id="WP_170845060.1">
    <property type="nucleotide sequence ID" value="NZ_FNLO01000003.1"/>
</dbReference>